<evidence type="ECO:0000313" key="3">
    <source>
        <dbReference type="Proteomes" id="UP000651452"/>
    </source>
</evidence>
<dbReference type="GO" id="GO:0042790">
    <property type="term" value="P:nucleolar large rRNA transcription by RNA polymerase I"/>
    <property type="evidence" value="ECO:0007669"/>
    <property type="project" value="TreeGrafter"/>
</dbReference>
<dbReference type="GO" id="GO:0001181">
    <property type="term" value="F:RNA polymerase I general transcription initiation factor activity"/>
    <property type="evidence" value="ECO:0007669"/>
    <property type="project" value="InterPro"/>
</dbReference>
<dbReference type="OrthoDB" id="2159786at2759"/>
<reference evidence="2" key="1">
    <citation type="submission" date="2018-12" db="EMBL/GenBank/DDBJ databases">
        <authorList>
            <person name="Syme R.A."/>
            <person name="Farfan-Caceres L."/>
            <person name="Lichtenzveig J."/>
        </authorList>
    </citation>
    <scope>NUCLEOTIDE SEQUENCE</scope>
    <source>
        <strain evidence="2">Al4</strain>
    </source>
</reference>
<reference evidence="2" key="2">
    <citation type="submission" date="2020-09" db="EMBL/GenBank/DDBJ databases">
        <title>Reference genome assembly for Australian Ascochyta lentis isolate Al4.</title>
        <authorList>
            <person name="Lee R.C."/>
            <person name="Farfan-Caceres L.M."/>
            <person name="Debler J.W."/>
            <person name="Williams A.H."/>
            <person name="Henares B.M."/>
        </authorList>
    </citation>
    <scope>NUCLEOTIDE SEQUENCE</scope>
    <source>
        <strain evidence="2">Al4</strain>
    </source>
</reference>
<dbReference type="InterPro" id="IPR053029">
    <property type="entry name" value="RNA_pol_I-specific_init_factor"/>
</dbReference>
<keyword evidence="3" id="KW-1185">Reference proteome</keyword>
<dbReference type="PANTHER" id="PTHR28244:SF1">
    <property type="entry name" value="RNA POLYMERASE I-SPECIFIC TRANSCRIPTION INITIATION FACTOR RRN11"/>
    <property type="match status" value="1"/>
</dbReference>
<dbReference type="Pfam" id="PF04090">
    <property type="entry name" value="Rrn11"/>
    <property type="match status" value="1"/>
</dbReference>
<protein>
    <submittedName>
        <fullName evidence="2">Uncharacterized protein</fullName>
    </submittedName>
</protein>
<feature type="compositionally biased region" description="Basic residues" evidence="1">
    <location>
        <begin position="125"/>
        <end position="145"/>
    </location>
</feature>
<accession>A0A8H7MGR1</accession>
<organism evidence="2 3">
    <name type="scientific">Ascochyta lentis</name>
    <dbReference type="NCBI Taxonomy" id="205686"/>
    <lineage>
        <taxon>Eukaryota</taxon>
        <taxon>Fungi</taxon>
        <taxon>Dikarya</taxon>
        <taxon>Ascomycota</taxon>
        <taxon>Pezizomycotina</taxon>
        <taxon>Dothideomycetes</taxon>
        <taxon>Pleosporomycetidae</taxon>
        <taxon>Pleosporales</taxon>
        <taxon>Pleosporineae</taxon>
        <taxon>Didymellaceae</taxon>
        <taxon>Ascochyta</taxon>
    </lineage>
</organism>
<gene>
    <name evidence="2" type="ORF">EKO04_007836</name>
</gene>
<comment type="caution">
    <text evidence="2">The sequence shown here is derived from an EMBL/GenBank/DDBJ whole genome shotgun (WGS) entry which is preliminary data.</text>
</comment>
<feature type="region of interest" description="Disordered" evidence="1">
    <location>
        <begin position="315"/>
        <end position="336"/>
    </location>
</feature>
<feature type="compositionally biased region" description="Basic and acidic residues" evidence="1">
    <location>
        <begin position="392"/>
        <end position="401"/>
    </location>
</feature>
<feature type="compositionally biased region" description="Basic and acidic residues" evidence="1">
    <location>
        <begin position="414"/>
        <end position="428"/>
    </location>
</feature>
<evidence type="ECO:0000313" key="2">
    <source>
        <dbReference type="EMBL" id="KAF9694165.1"/>
    </source>
</evidence>
<dbReference type="Proteomes" id="UP000651452">
    <property type="component" value="Unassembled WGS sequence"/>
</dbReference>
<dbReference type="InterPro" id="IPR007224">
    <property type="entry name" value="TIF_Rrn11"/>
</dbReference>
<sequence>MPSARACACSQPTRASLLESSFTTPRLLYYSTLDDLTPIPPPPSPNFPTTTALAQLAHCCSTLTTLTTLPTHVRVWPSAPPTPLRLLHRRLDCTHPNVKHGNTLMHYFAPQLHPDQHPAHSLRASHYRKNRKSKHRQDQHHHHHHQDASSSASDADAHADRSSLHSPPPNPHVHSSLAASDLAQLRVAGLLPDQEYRVPPPPFPHAPATPLKPYLGSAKIHKVLAAPPSRLFTVENTSSKRDHVASSAETSNLRRTHLNVLSTLMHTCLLQADYDRAGRAWGMIMRTQAPGGHPVDLRNHGRWAIGADILLRRKPRGASQSTQDQEGSAAPPDVDVDVFTEEGFELAREYYERLIVQHPTRKQAPHAVDQTHFYPAMFSLWIQEVYEKSKRARRRKEEETRPSPSRSMSLDSGGGHDKSTDEAGSREDAIQVEERAQAMEIADRLDDLVKSPPFDKQASLLQLRGTIALWISDLIVGNTAATIVDEWDVYPISKATPAAEQIAKFNHCQRELHTAQNYLARVEENGGPGQHHTLLKIESRLKELQRQISLLHSGGDDDTNMSVEDDW</sequence>
<dbReference type="EMBL" id="RZGK01000014">
    <property type="protein sequence ID" value="KAF9694165.1"/>
    <property type="molecule type" value="Genomic_DNA"/>
</dbReference>
<dbReference type="PANTHER" id="PTHR28244">
    <property type="entry name" value="RNA POLYMERASE I-SPECIFIC TRANSCRIPTION INITIATION FACTOR RRN11"/>
    <property type="match status" value="1"/>
</dbReference>
<proteinExistence type="predicted"/>
<feature type="region of interest" description="Disordered" evidence="1">
    <location>
        <begin position="392"/>
        <end position="428"/>
    </location>
</feature>
<name>A0A8H7MGR1_9PLEO</name>
<dbReference type="GO" id="GO:0070860">
    <property type="term" value="C:RNA polymerase I core factor complex"/>
    <property type="evidence" value="ECO:0007669"/>
    <property type="project" value="TreeGrafter"/>
</dbReference>
<dbReference type="AlphaFoldDB" id="A0A8H7MGR1"/>
<dbReference type="GO" id="GO:0017025">
    <property type="term" value="F:TBP-class protein binding"/>
    <property type="evidence" value="ECO:0007669"/>
    <property type="project" value="TreeGrafter"/>
</dbReference>
<feature type="region of interest" description="Disordered" evidence="1">
    <location>
        <begin position="125"/>
        <end position="175"/>
    </location>
</feature>
<dbReference type="GO" id="GO:0001164">
    <property type="term" value="F:RNA polymerase I core promoter sequence-specific DNA binding"/>
    <property type="evidence" value="ECO:0007669"/>
    <property type="project" value="InterPro"/>
</dbReference>
<evidence type="ECO:0000256" key="1">
    <source>
        <dbReference type="SAM" id="MobiDB-lite"/>
    </source>
</evidence>